<dbReference type="SMART" id="SM00749">
    <property type="entry name" value="BON"/>
    <property type="match status" value="3"/>
</dbReference>
<dbReference type="PROSITE" id="PS50914">
    <property type="entry name" value="BON"/>
    <property type="match status" value="3"/>
</dbReference>
<evidence type="ECO:0000259" key="1">
    <source>
        <dbReference type="PROSITE" id="PS50914"/>
    </source>
</evidence>
<dbReference type="PANTHER" id="PTHR34606:SF15">
    <property type="entry name" value="BON DOMAIN-CONTAINING PROTEIN"/>
    <property type="match status" value="1"/>
</dbReference>
<evidence type="ECO:0000313" key="3">
    <source>
        <dbReference type="Proteomes" id="UP000317519"/>
    </source>
</evidence>
<dbReference type="InterPro" id="IPR014004">
    <property type="entry name" value="Transpt-assoc_nodulatn_dom_bac"/>
</dbReference>
<comment type="caution">
    <text evidence="2">The sequence shown here is derived from an EMBL/GenBank/DDBJ whole genome shotgun (WGS) entry which is preliminary data.</text>
</comment>
<feature type="domain" description="BON" evidence="1">
    <location>
        <begin position="3"/>
        <end position="71"/>
    </location>
</feature>
<name>A0ABY3FKT5_9FLAO</name>
<protein>
    <submittedName>
        <fullName evidence="2">Osmotically-inducible protein OsmY</fullName>
    </submittedName>
</protein>
<organism evidence="2 3">
    <name type="scientific">Flavobacterium tiangeerense</name>
    <dbReference type="NCBI Taxonomy" id="459471"/>
    <lineage>
        <taxon>Bacteria</taxon>
        <taxon>Pseudomonadati</taxon>
        <taxon>Bacteroidota</taxon>
        <taxon>Flavobacteriia</taxon>
        <taxon>Flavobacteriales</taxon>
        <taxon>Flavobacteriaceae</taxon>
        <taxon>Flavobacterium</taxon>
    </lineage>
</organism>
<dbReference type="InterPro" id="IPR051686">
    <property type="entry name" value="Lipoprotein_DolP"/>
</dbReference>
<dbReference type="InterPro" id="IPR007055">
    <property type="entry name" value="BON_dom"/>
</dbReference>
<dbReference type="PANTHER" id="PTHR34606">
    <property type="entry name" value="BON DOMAIN-CONTAINING PROTEIN"/>
    <property type="match status" value="1"/>
</dbReference>
<gene>
    <name evidence="2" type="ORF">IQ05_01267</name>
</gene>
<reference evidence="2 3" key="1">
    <citation type="journal article" date="2015" name="Stand. Genomic Sci.">
        <title>Genomic Encyclopedia of Bacterial and Archaeal Type Strains, Phase III: the genomes of soil and plant-associated and newly described type strains.</title>
        <authorList>
            <person name="Whitman W.B."/>
            <person name="Woyke T."/>
            <person name="Klenk H.P."/>
            <person name="Zhou Y."/>
            <person name="Lilburn T.G."/>
            <person name="Beck B.J."/>
            <person name="De Vos P."/>
            <person name="Vandamme P."/>
            <person name="Eisen J.A."/>
            <person name="Garrity G."/>
            <person name="Hugenholtz P."/>
            <person name="Kyrpides N.C."/>
        </authorList>
    </citation>
    <scope>NUCLEOTIDE SEQUENCE [LARGE SCALE GENOMIC DNA]</scope>
    <source>
        <strain evidence="2 3">CGMCC 1.6847</strain>
    </source>
</reference>
<proteinExistence type="predicted"/>
<dbReference type="EMBL" id="VLKO01000004">
    <property type="protein sequence ID" value="TWI00610.1"/>
    <property type="molecule type" value="Genomic_DNA"/>
</dbReference>
<dbReference type="RefSeq" id="WP_144891000.1">
    <property type="nucleotide sequence ID" value="NZ_VLKO01000004.1"/>
</dbReference>
<keyword evidence="3" id="KW-1185">Reference proteome</keyword>
<dbReference type="Proteomes" id="UP000317519">
    <property type="component" value="Unassembled WGS sequence"/>
</dbReference>
<sequence>MKSNEELQKNVVDAINWEPLLQAAEIGVMTNRGVVTLTGSVNTYAKKNEAEQAAKNVAGVANVIEDIKVVCGTDESRPDTEIKNVIENIFMWHWDIPTEKIKVLVENGWVFLSGQLEWNYQKEATKNALNNLIGITGITNNIKIISTSKDTIKKKDIQTAIERNGAIKNKDIRVYVVDNVVTLIGHVDSCYQKNEASRIAWNAPGVTQVQNDLYIEFDD</sequence>
<dbReference type="Pfam" id="PF04972">
    <property type="entry name" value="BON"/>
    <property type="match status" value="3"/>
</dbReference>
<evidence type="ECO:0000313" key="2">
    <source>
        <dbReference type="EMBL" id="TWI00610.1"/>
    </source>
</evidence>
<feature type="domain" description="BON" evidence="1">
    <location>
        <begin position="78"/>
        <end position="146"/>
    </location>
</feature>
<accession>A0ABY3FKT5</accession>
<feature type="domain" description="BON" evidence="1">
    <location>
        <begin position="149"/>
        <end position="217"/>
    </location>
</feature>
<dbReference type="Gene3D" id="3.30.1340.30">
    <property type="match status" value="3"/>
</dbReference>